<protein>
    <recommendedName>
        <fullName evidence="4">Phorbol-ester/DAG-type domain-containing protein</fullName>
    </recommendedName>
</protein>
<dbReference type="EMBL" id="JABFTP020000042">
    <property type="protein sequence ID" value="KAL3271972.1"/>
    <property type="molecule type" value="Genomic_DNA"/>
</dbReference>
<dbReference type="Gene3D" id="3.30.60.20">
    <property type="match status" value="1"/>
</dbReference>
<proteinExistence type="predicted"/>
<evidence type="ECO:0000313" key="2">
    <source>
        <dbReference type="EMBL" id="KAL3271972.1"/>
    </source>
</evidence>
<feature type="region of interest" description="Disordered" evidence="1">
    <location>
        <begin position="74"/>
        <end position="107"/>
    </location>
</feature>
<reference evidence="2 3" key="1">
    <citation type="journal article" date="2021" name="BMC Biol.">
        <title>Horizontally acquired antibacterial genes associated with adaptive radiation of ladybird beetles.</title>
        <authorList>
            <person name="Li H.S."/>
            <person name="Tang X.F."/>
            <person name="Huang Y.H."/>
            <person name="Xu Z.Y."/>
            <person name="Chen M.L."/>
            <person name="Du X.Y."/>
            <person name="Qiu B.Y."/>
            <person name="Chen P.T."/>
            <person name="Zhang W."/>
            <person name="Slipinski A."/>
            <person name="Escalona H.E."/>
            <person name="Waterhouse R.M."/>
            <person name="Zwick A."/>
            <person name="Pang H."/>
        </authorList>
    </citation>
    <scope>NUCLEOTIDE SEQUENCE [LARGE SCALE GENOMIC DNA]</scope>
    <source>
        <strain evidence="2">SYSU2018</strain>
    </source>
</reference>
<gene>
    <name evidence="2" type="ORF">HHI36_022441</name>
</gene>
<comment type="caution">
    <text evidence="2">The sequence shown here is derived from an EMBL/GenBank/DDBJ whole genome shotgun (WGS) entry which is preliminary data.</text>
</comment>
<feature type="compositionally biased region" description="Basic and acidic residues" evidence="1">
    <location>
        <begin position="86"/>
        <end position="96"/>
    </location>
</feature>
<evidence type="ECO:0000256" key="1">
    <source>
        <dbReference type="SAM" id="MobiDB-lite"/>
    </source>
</evidence>
<name>A0ABD2N0K5_9CUCU</name>
<sequence length="299" mass="33275">MRNFKMRLQYNPQVVVPHSTGSNDCCSSTHSQDGSSIYGNYFVRHANHGTPFDSGLDETIIDEDILADENDASGYFSEESEDESEEIKKDSDDETNKNGGKFKMKPGDGSKNKQAFFAEMAPCTVTDVSHVSNVCKYCGNNAITNIIECANCSISHHKRCAEKKDAEFSDCGSKLFCCKGNENDDDLFKDSILFTAEAFAELETKGIVKKNNTLEAFLVDKIPDVLCITEHFLNDKFIDDFVLDEWKKAAVFERESVRQGGVTVFCKGDFEVIESVNSLCTGLHCEVTAIRVTAVDMYL</sequence>
<dbReference type="Proteomes" id="UP001516400">
    <property type="component" value="Unassembled WGS sequence"/>
</dbReference>
<dbReference type="AlphaFoldDB" id="A0ABD2N0K5"/>
<accession>A0ABD2N0K5</accession>
<evidence type="ECO:0008006" key="4">
    <source>
        <dbReference type="Google" id="ProtNLM"/>
    </source>
</evidence>
<evidence type="ECO:0000313" key="3">
    <source>
        <dbReference type="Proteomes" id="UP001516400"/>
    </source>
</evidence>
<keyword evidence="3" id="KW-1185">Reference proteome</keyword>
<organism evidence="2 3">
    <name type="scientific">Cryptolaemus montrouzieri</name>
    <dbReference type="NCBI Taxonomy" id="559131"/>
    <lineage>
        <taxon>Eukaryota</taxon>
        <taxon>Metazoa</taxon>
        <taxon>Ecdysozoa</taxon>
        <taxon>Arthropoda</taxon>
        <taxon>Hexapoda</taxon>
        <taxon>Insecta</taxon>
        <taxon>Pterygota</taxon>
        <taxon>Neoptera</taxon>
        <taxon>Endopterygota</taxon>
        <taxon>Coleoptera</taxon>
        <taxon>Polyphaga</taxon>
        <taxon>Cucujiformia</taxon>
        <taxon>Coccinelloidea</taxon>
        <taxon>Coccinellidae</taxon>
        <taxon>Scymninae</taxon>
        <taxon>Scymnini</taxon>
        <taxon>Cryptolaemus</taxon>
    </lineage>
</organism>